<accession>M1PW93</accession>
<organism evidence="1 2">
    <name type="scientific">Methanosarcina mazei Tuc01</name>
    <dbReference type="NCBI Taxonomy" id="1236903"/>
    <lineage>
        <taxon>Archaea</taxon>
        <taxon>Methanobacteriati</taxon>
        <taxon>Methanobacteriota</taxon>
        <taxon>Stenosarchaea group</taxon>
        <taxon>Methanomicrobia</taxon>
        <taxon>Methanosarcinales</taxon>
        <taxon>Methanosarcinaceae</taxon>
        <taxon>Methanosarcina</taxon>
    </lineage>
</organism>
<sequence length="42" mass="4831">MLLLSIFFLPDTIPLIVCDVAEFTWKNIEELNGEFKGSLFLL</sequence>
<dbReference type="KEGG" id="mmaz:MmTuc01_1099"/>
<protein>
    <submittedName>
        <fullName evidence="1">Signal transduction histidine kinase</fullName>
    </submittedName>
</protein>
<dbReference type="EMBL" id="CP004144">
    <property type="protein sequence ID" value="AGF96491.1"/>
    <property type="molecule type" value="Genomic_DNA"/>
</dbReference>
<evidence type="ECO:0000313" key="2">
    <source>
        <dbReference type="Proteomes" id="UP000011718"/>
    </source>
</evidence>
<dbReference type="AlphaFoldDB" id="M1PW93"/>
<dbReference type="GO" id="GO:0016301">
    <property type="term" value="F:kinase activity"/>
    <property type="evidence" value="ECO:0007669"/>
    <property type="project" value="UniProtKB-KW"/>
</dbReference>
<dbReference type="BioCyc" id="MMAZ1236903:G139K-1048-MONOMER"/>
<keyword evidence="1" id="KW-0418">Kinase</keyword>
<proteinExistence type="predicted"/>
<keyword evidence="1" id="KW-0808">Transferase</keyword>
<dbReference type="Proteomes" id="UP000011718">
    <property type="component" value="Chromosome"/>
</dbReference>
<evidence type="ECO:0000313" key="1">
    <source>
        <dbReference type="EMBL" id="AGF96491.1"/>
    </source>
</evidence>
<gene>
    <name evidence="1" type="ORF">MmTuc01_1099</name>
</gene>
<name>M1PW93_METMZ</name>
<dbReference type="HOGENOM" id="CLU_3245348_0_0_2"/>
<reference evidence="1 2" key="1">
    <citation type="journal article" date="2013" name="Genome Announc.">
        <title>Complete Genome of a Methanosarcina mazei Strain Isolated from Sediment Samples from an Amazonian Flooded Area.</title>
        <authorList>
            <person name="Assis das Gracas D."/>
            <person name="Thiago Juca Ramos R."/>
            <person name="Vieira Araujo A.C."/>
            <person name="Zahlouth R."/>
            <person name="Ribeiro Carneiro A."/>
            <person name="Souza Lopes T."/>
            <person name="Azevedo Barauna R."/>
            <person name="Azevedo V."/>
            <person name="Cruz Schneider M.P."/>
            <person name="Pellizari V.H."/>
            <person name="Silva A."/>
        </authorList>
    </citation>
    <scope>NUCLEOTIDE SEQUENCE [LARGE SCALE GENOMIC DNA]</scope>
    <source>
        <strain evidence="1 2">Tuc01</strain>
    </source>
</reference>